<dbReference type="PROSITE" id="PS50404">
    <property type="entry name" value="GST_NTER"/>
    <property type="match status" value="1"/>
</dbReference>
<feature type="domain" description="GST C-terminal" evidence="3">
    <location>
        <begin position="121"/>
        <end position="262"/>
    </location>
</feature>
<proteinExistence type="predicted"/>
<evidence type="ECO:0000259" key="2">
    <source>
        <dbReference type="PROSITE" id="PS50404"/>
    </source>
</evidence>
<reference evidence="5" key="1">
    <citation type="submission" date="2016-07" db="EMBL/GenBank/DDBJ databases">
        <title>Phaeobacter portensis sp. nov., a tropodithietic acid producing bacterium isolated from a German harbor.</title>
        <authorList>
            <person name="Freese H.M."/>
            <person name="Bunk B."/>
            <person name="Breider S."/>
            <person name="Brinkhoff T."/>
        </authorList>
    </citation>
    <scope>NUCLEOTIDE SEQUENCE [LARGE SCALE GENOMIC DNA]</scope>
    <source>
        <strain evidence="5">P97</strain>
    </source>
</reference>
<dbReference type="SUPFAM" id="SSF52833">
    <property type="entry name" value="Thioredoxin-like"/>
    <property type="match status" value="1"/>
</dbReference>
<feature type="domain" description="GST N-terminal" evidence="2">
    <location>
        <begin position="34"/>
        <end position="115"/>
    </location>
</feature>
<dbReference type="SFLD" id="SFLDS00019">
    <property type="entry name" value="Glutathione_Transferase_(cytos"/>
    <property type="match status" value="1"/>
</dbReference>
<dbReference type="InterPro" id="IPR040079">
    <property type="entry name" value="Glutathione_S-Trfase"/>
</dbReference>
<sequence>MRCHRLRKLRVSYWKRRKRALPMPVQPLYAKSMTDLYRLHYAPDNASLVIRLALEEMGLPYETALVDRRAGAQHGAAYRALNPGGLIPVLETPDGAIFETAAILLWLGDRHPDTGLVSTVTSPLRAAFLKWLFFASNTLHADLRMLFYPRKYIGDNLTQQGQLQATLRDRLQTHLHSLETAAADQPELFIAAADSHDTNRPTALTLYLACMMRWMALYPSNSDRSWFRLADTPHLARLLAQLETRASTSSACQAEGLGTTPFTQPHLAYPPEGSAI</sequence>
<dbReference type="STRING" id="1844006.PhaeoP97_02246"/>
<dbReference type="PANTHER" id="PTHR44051:SF8">
    <property type="entry name" value="GLUTATHIONE S-TRANSFERASE GSTA"/>
    <property type="match status" value="1"/>
</dbReference>
<dbReference type="GO" id="GO:0016740">
    <property type="term" value="F:transferase activity"/>
    <property type="evidence" value="ECO:0007669"/>
    <property type="project" value="UniProtKB-KW"/>
</dbReference>
<feature type="region of interest" description="Disordered" evidence="1">
    <location>
        <begin position="255"/>
        <end position="276"/>
    </location>
</feature>
<protein>
    <submittedName>
        <fullName evidence="4">Putative glutathione S-transferase</fullName>
    </submittedName>
</protein>
<dbReference type="SUPFAM" id="SSF47616">
    <property type="entry name" value="GST C-terminal domain-like"/>
    <property type="match status" value="1"/>
</dbReference>
<keyword evidence="4" id="KW-0808">Transferase</keyword>
<dbReference type="InterPro" id="IPR010987">
    <property type="entry name" value="Glutathione-S-Trfase_C-like"/>
</dbReference>
<dbReference type="AlphaFoldDB" id="A0A1L3I6A3"/>
<dbReference type="PROSITE" id="PS50405">
    <property type="entry name" value="GST_CTER"/>
    <property type="match status" value="1"/>
</dbReference>
<keyword evidence="5" id="KW-1185">Reference proteome</keyword>
<evidence type="ECO:0000313" key="5">
    <source>
        <dbReference type="Proteomes" id="UP000183859"/>
    </source>
</evidence>
<dbReference type="InterPro" id="IPR004045">
    <property type="entry name" value="Glutathione_S-Trfase_N"/>
</dbReference>
<name>A0A1L3I6A3_9RHOB</name>
<dbReference type="Proteomes" id="UP000183859">
    <property type="component" value="Chromosome"/>
</dbReference>
<dbReference type="Pfam" id="PF13409">
    <property type="entry name" value="GST_N_2"/>
    <property type="match status" value="1"/>
</dbReference>
<dbReference type="SFLD" id="SFLDG00358">
    <property type="entry name" value="Main_(cytGST)"/>
    <property type="match status" value="1"/>
</dbReference>
<evidence type="ECO:0000256" key="1">
    <source>
        <dbReference type="SAM" id="MobiDB-lite"/>
    </source>
</evidence>
<evidence type="ECO:0000313" key="4">
    <source>
        <dbReference type="EMBL" id="APG47640.1"/>
    </source>
</evidence>
<dbReference type="CDD" id="cd03057">
    <property type="entry name" value="GST_N_Beta"/>
    <property type="match status" value="1"/>
</dbReference>
<dbReference type="PANTHER" id="PTHR44051">
    <property type="entry name" value="GLUTATHIONE S-TRANSFERASE-RELATED"/>
    <property type="match status" value="1"/>
</dbReference>
<dbReference type="InterPro" id="IPR036282">
    <property type="entry name" value="Glutathione-S-Trfase_C_sf"/>
</dbReference>
<dbReference type="InterPro" id="IPR036249">
    <property type="entry name" value="Thioredoxin-like_sf"/>
</dbReference>
<evidence type="ECO:0000259" key="3">
    <source>
        <dbReference type="PROSITE" id="PS50405"/>
    </source>
</evidence>
<dbReference type="KEGG" id="php:PhaeoP97_02246"/>
<dbReference type="EMBL" id="CP016364">
    <property type="protein sequence ID" value="APG47640.1"/>
    <property type="molecule type" value="Genomic_DNA"/>
</dbReference>
<dbReference type="Gene3D" id="3.40.30.10">
    <property type="entry name" value="Glutaredoxin"/>
    <property type="match status" value="1"/>
</dbReference>
<dbReference type="Gene3D" id="1.20.1050.10">
    <property type="match status" value="1"/>
</dbReference>
<accession>A0A1L3I6A3</accession>
<organism evidence="4 5">
    <name type="scientific">Phaeobacter porticola</name>
    <dbReference type="NCBI Taxonomy" id="1844006"/>
    <lineage>
        <taxon>Bacteria</taxon>
        <taxon>Pseudomonadati</taxon>
        <taxon>Pseudomonadota</taxon>
        <taxon>Alphaproteobacteria</taxon>
        <taxon>Rhodobacterales</taxon>
        <taxon>Roseobacteraceae</taxon>
        <taxon>Phaeobacter</taxon>
    </lineage>
</organism>
<gene>
    <name evidence="4" type="ORF">PhaeoP97_02246</name>
</gene>